<dbReference type="Pfam" id="PF04564">
    <property type="entry name" value="U-box"/>
    <property type="match status" value="1"/>
</dbReference>
<dbReference type="SUPFAM" id="SSF56112">
    <property type="entry name" value="Protein kinase-like (PK-like)"/>
    <property type="match status" value="1"/>
</dbReference>
<comment type="catalytic activity">
    <reaction evidence="1">
        <text>S-ubiquitinyl-[E2 ubiquitin-conjugating enzyme]-L-cysteine + [acceptor protein]-L-lysine = [E2 ubiquitin-conjugating enzyme]-L-cysteine + N(6)-ubiquitinyl-[acceptor protein]-L-lysine.</text>
        <dbReference type="EC" id="2.3.2.27"/>
    </reaction>
</comment>
<evidence type="ECO:0000313" key="10">
    <source>
        <dbReference type="EMBL" id="CAD6341890.1"/>
    </source>
</evidence>
<comment type="pathway">
    <text evidence="2">Protein modification; protein ubiquitination.</text>
</comment>
<dbReference type="PROSITE" id="PS50011">
    <property type="entry name" value="PROTEIN_KINASE_DOM"/>
    <property type="match status" value="1"/>
</dbReference>
<dbReference type="GO" id="GO:0016567">
    <property type="term" value="P:protein ubiquitination"/>
    <property type="evidence" value="ECO:0007669"/>
    <property type="project" value="UniProtKB-UniPathway"/>
</dbReference>
<feature type="compositionally biased region" description="Polar residues" evidence="7">
    <location>
        <begin position="53"/>
        <end position="70"/>
    </location>
</feature>
<dbReference type="InterPro" id="IPR011009">
    <property type="entry name" value="Kinase-like_dom_sf"/>
</dbReference>
<evidence type="ECO:0000313" key="11">
    <source>
        <dbReference type="Proteomes" id="UP000604825"/>
    </source>
</evidence>
<feature type="compositionally biased region" description="Low complexity" evidence="7">
    <location>
        <begin position="727"/>
        <end position="736"/>
    </location>
</feature>
<keyword evidence="5" id="KW-0833">Ubl conjugation pathway</keyword>
<feature type="binding site" evidence="6">
    <location>
        <position position="309"/>
    </location>
    <ligand>
        <name>ATP</name>
        <dbReference type="ChEBI" id="CHEBI:30616"/>
    </ligand>
</feature>
<dbReference type="GO" id="GO:0005524">
    <property type="term" value="F:ATP binding"/>
    <property type="evidence" value="ECO:0007669"/>
    <property type="project" value="UniProtKB-UniRule"/>
</dbReference>
<dbReference type="GO" id="GO:0061630">
    <property type="term" value="F:ubiquitin protein ligase activity"/>
    <property type="evidence" value="ECO:0007669"/>
    <property type="project" value="UniProtKB-EC"/>
</dbReference>
<dbReference type="Proteomes" id="UP000604825">
    <property type="component" value="Unassembled WGS sequence"/>
</dbReference>
<dbReference type="Gene3D" id="1.10.510.10">
    <property type="entry name" value="Transferase(Phosphotransferase) domain 1"/>
    <property type="match status" value="2"/>
</dbReference>
<dbReference type="InterPro" id="IPR051348">
    <property type="entry name" value="U-box_ubiquitin_ligases"/>
</dbReference>
<evidence type="ECO:0000259" key="8">
    <source>
        <dbReference type="PROSITE" id="PS50011"/>
    </source>
</evidence>
<dbReference type="GO" id="GO:0004672">
    <property type="term" value="F:protein kinase activity"/>
    <property type="evidence" value="ECO:0007669"/>
    <property type="project" value="InterPro"/>
</dbReference>
<comment type="caution">
    <text evidence="10">The sequence shown here is derived from an EMBL/GenBank/DDBJ whole genome shotgun (WGS) entry which is preliminary data.</text>
</comment>
<dbReference type="AlphaFoldDB" id="A0A811SMZ3"/>
<feature type="region of interest" description="Disordered" evidence="7">
    <location>
        <begin position="1"/>
        <end position="70"/>
    </location>
</feature>
<feature type="compositionally biased region" description="Low complexity" evidence="7">
    <location>
        <begin position="656"/>
        <end position="669"/>
    </location>
</feature>
<accession>A0A811SMZ3</accession>
<gene>
    <name evidence="10" type="ORF">NCGR_LOCUS65988</name>
</gene>
<feature type="domain" description="Protein kinase" evidence="8">
    <location>
        <begin position="281"/>
        <end position="522"/>
    </location>
</feature>
<dbReference type="EMBL" id="CAJGYO010000339">
    <property type="protein sequence ID" value="CAD6341890.1"/>
    <property type="molecule type" value="Genomic_DNA"/>
</dbReference>
<evidence type="ECO:0000256" key="2">
    <source>
        <dbReference type="ARBA" id="ARBA00004906"/>
    </source>
</evidence>
<feature type="compositionally biased region" description="Basic residues" evidence="7">
    <location>
        <begin position="26"/>
        <end position="38"/>
    </location>
</feature>
<evidence type="ECO:0000256" key="3">
    <source>
        <dbReference type="ARBA" id="ARBA00012483"/>
    </source>
</evidence>
<protein>
    <recommendedName>
        <fullName evidence="3">RING-type E3 ubiquitin transferase</fullName>
        <ecNumber evidence="3">2.3.2.27</ecNumber>
    </recommendedName>
</protein>
<dbReference type="UniPathway" id="UPA00143"/>
<dbReference type="Pfam" id="PF07714">
    <property type="entry name" value="PK_Tyr_Ser-Thr"/>
    <property type="match status" value="1"/>
</dbReference>
<dbReference type="SUPFAM" id="SSF57850">
    <property type="entry name" value="RING/U-box"/>
    <property type="match status" value="1"/>
</dbReference>
<sequence length="794" mass="86647">MEDTGAASRGRAAQPPREGRGGRWGGGRRRGTGRRRAAQGRPCGGPSPALPNGPTSPSKNQVAVKSDQSACPPQRQDRVCVVVPKYDFKHGMKTLLWALLNVAKNGERLFIVHVHRGKRISPKGVEEKLGDYVSMCNASKVICDLKIIENGHVAKALAEFIDREGITKLVMPGAADKRYSEEMKSPEFKPAIKLMKSAPLTCNIWFTCNGQLICTRKANATVPAIQPPPVDSHALKMEPVAAVTEAGGLYEKNDQQNAKTLPIETVNTEFSEDEIEKSINCLDNRLIGKGGSGNVYKGRLRNTDVAIKKLHRESMQEESDFSRKVAVLGRVRHPNLVTLIGVCREVFGLVYEFLPNGSLQDRLECRNRMAQLKWQVRTKIMREVCTVLTFLHSNKPQPVVHGNLKPSNVLLDSNLACKVEAFGISQSNGIGKPTTQDDVHSFGIIVLQLLTGLPPEDVAKVVEDAMEKEELHTVLDPTAGNWPIALAKQLADVGLRCVKMSREERPDLVGDVWKELESHKNNAGILTSGQDDDGPPNYFICPITRDVMENPHFAADGHTYELEAIQQWIHGDHGMSSDRSVRSPMTNLKLEHFELTPNLALSSEIREWKEKLQQKQVRSLVCDPHPVPVQNSDVHTIIITPEEEEAQSQLPIGLHPQVSSSPPTTVIPSLTDDAGSSSLTQSPNTALPPASSSPPTTLIPSTADARSGRSTAPAPLNTSAAARSHRLNPLPANPSAAAPPSPRPVSPSSTDFLPPPTGIRRRRVNGRLPSSSMEPDVPAGPGETSRIRGKFKHE</sequence>
<keyword evidence="11" id="KW-1185">Reference proteome</keyword>
<name>A0A811SMZ3_9POAL</name>
<dbReference type="OrthoDB" id="10064100at2759"/>
<organism evidence="10 11">
    <name type="scientific">Miscanthus lutarioriparius</name>
    <dbReference type="NCBI Taxonomy" id="422564"/>
    <lineage>
        <taxon>Eukaryota</taxon>
        <taxon>Viridiplantae</taxon>
        <taxon>Streptophyta</taxon>
        <taxon>Embryophyta</taxon>
        <taxon>Tracheophyta</taxon>
        <taxon>Spermatophyta</taxon>
        <taxon>Magnoliopsida</taxon>
        <taxon>Liliopsida</taxon>
        <taxon>Poales</taxon>
        <taxon>Poaceae</taxon>
        <taxon>PACMAD clade</taxon>
        <taxon>Panicoideae</taxon>
        <taxon>Andropogonodae</taxon>
        <taxon>Andropogoneae</taxon>
        <taxon>Saccharinae</taxon>
        <taxon>Miscanthus</taxon>
    </lineage>
</organism>
<dbReference type="Gene3D" id="3.30.200.20">
    <property type="entry name" value="Phosphorylase Kinase, domain 1"/>
    <property type="match status" value="1"/>
</dbReference>
<keyword evidence="6" id="KW-0547">Nucleotide-binding</keyword>
<dbReference type="InterPro" id="IPR003613">
    <property type="entry name" value="Ubox_domain"/>
</dbReference>
<dbReference type="InterPro" id="IPR000719">
    <property type="entry name" value="Prot_kinase_dom"/>
</dbReference>
<dbReference type="PANTHER" id="PTHR45647">
    <property type="entry name" value="OS02G0152300 PROTEIN"/>
    <property type="match status" value="1"/>
</dbReference>
<dbReference type="PANTHER" id="PTHR45647:SF100">
    <property type="entry name" value="U-BOX DOMAIN-CONTAINING PROTEIN 33"/>
    <property type="match status" value="1"/>
</dbReference>
<evidence type="ECO:0000256" key="5">
    <source>
        <dbReference type="ARBA" id="ARBA00022786"/>
    </source>
</evidence>
<proteinExistence type="predicted"/>
<keyword evidence="6" id="KW-0067">ATP-binding</keyword>
<dbReference type="CDD" id="cd16655">
    <property type="entry name" value="RING-Ubox_WDSUB1-like"/>
    <property type="match status" value="1"/>
</dbReference>
<dbReference type="InterPro" id="IPR013083">
    <property type="entry name" value="Znf_RING/FYVE/PHD"/>
</dbReference>
<evidence type="ECO:0000256" key="7">
    <source>
        <dbReference type="SAM" id="MobiDB-lite"/>
    </source>
</evidence>
<dbReference type="Gene3D" id="3.30.40.10">
    <property type="entry name" value="Zinc/RING finger domain, C3HC4 (zinc finger)"/>
    <property type="match status" value="1"/>
</dbReference>
<feature type="region of interest" description="Disordered" evidence="7">
    <location>
        <begin position="645"/>
        <end position="794"/>
    </location>
</feature>
<evidence type="ECO:0000256" key="6">
    <source>
        <dbReference type="PROSITE-ProRule" id="PRU10141"/>
    </source>
</evidence>
<evidence type="ECO:0000259" key="9">
    <source>
        <dbReference type="PROSITE" id="PS51698"/>
    </source>
</evidence>
<evidence type="ECO:0000256" key="4">
    <source>
        <dbReference type="ARBA" id="ARBA00022679"/>
    </source>
</evidence>
<dbReference type="PROSITE" id="PS00107">
    <property type="entry name" value="PROTEIN_KINASE_ATP"/>
    <property type="match status" value="1"/>
</dbReference>
<dbReference type="SMART" id="SM00504">
    <property type="entry name" value="Ubox"/>
    <property type="match status" value="1"/>
</dbReference>
<dbReference type="InterPro" id="IPR001245">
    <property type="entry name" value="Ser-Thr/Tyr_kinase_cat_dom"/>
</dbReference>
<keyword evidence="4" id="KW-0808">Transferase</keyword>
<feature type="domain" description="U-box" evidence="9">
    <location>
        <begin position="534"/>
        <end position="615"/>
    </location>
</feature>
<reference evidence="10" key="1">
    <citation type="submission" date="2020-10" db="EMBL/GenBank/DDBJ databases">
        <authorList>
            <person name="Han B."/>
            <person name="Lu T."/>
            <person name="Zhao Q."/>
            <person name="Huang X."/>
            <person name="Zhao Y."/>
        </authorList>
    </citation>
    <scope>NUCLEOTIDE SEQUENCE</scope>
</reference>
<dbReference type="InterPro" id="IPR017441">
    <property type="entry name" value="Protein_kinase_ATP_BS"/>
</dbReference>
<evidence type="ECO:0000256" key="1">
    <source>
        <dbReference type="ARBA" id="ARBA00000900"/>
    </source>
</evidence>
<feature type="compositionally biased region" description="Low complexity" evidence="7">
    <location>
        <begin position="682"/>
        <end position="703"/>
    </location>
</feature>
<dbReference type="EC" id="2.3.2.27" evidence="3"/>
<dbReference type="PROSITE" id="PS51698">
    <property type="entry name" value="U_BOX"/>
    <property type="match status" value="1"/>
</dbReference>